<dbReference type="Gene3D" id="3.40.1410.10">
    <property type="entry name" value="Chorismate lyase-like"/>
    <property type="match status" value="1"/>
</dbReference>
<dbReference type="InterPro" id="IPR036390">
    <property type="entry name" value="WH_DNA-bd_sf"/>
</dbReference>
<dbReference type="GO" id="GO:0045892">
    <property type="term" value="P:negative regulation of DNA-templated transcription"/>
    <property type="evidence" value="ECO:0007669"/>
    <property type="project" value="TreeGrafter"/>
</dbReference>
<evidence type="ECO:0000256" key="3">
    <source>
        <dbReference type="ARBA" id="ARBA00023163"/>
    </source>
</evidence>
<dbReference type="Gene3D" id="1.10.10.10">
    <property type="entry name" value="Winged helix-like DNA-binding domain superfamily/Winged helix DNA-binding domain"/>
    <property type="match status" value="1"/>
</dbReference>
<dbReference type="SMART" id="SM00345">
    <property type="entry name" value="HTH_GNTR"/>
    <property type="match status" value="1"/>
</dbReference>
<keyword evidence="3" id="KW-0804">Transcription</keyword>
<dbReference type="SUPFAM" id="SSF46785">
    <property type="entry name" value="Winged helix' DNA-binding domain"/>
    <property type="match status" value="1"/>
</dbReference>
<evidence type="ECO:0000313" key="6">
    <source>
        <dbReference type="EMBL" id="RSU13887.1"/>
    </source>
</evidence>
<dbReference type="InterPro" id="IPR012770">
    <property type="entry name" value="TreR"/>
</dbReference>
<dbReference type="Pfam" id="PF00392">
    <property type="entry name" value="GntR"/>
    <property type="match status" value="1"/>
</dbReference>
<dbReference type="NCBIfam" id="TIGR02404">
    <property type="entry name" value="trehalos_R_Bsub"/>
    <property type="match status" value="1"/>
</dbReference>
<dbReference type="CDD" id="cd07377">
    <property type="entry name" value="WHTH_GntR"/>
    <property type="match status" value="1"/>
</dbReference>
<dbReference type="AlphaFoldDB" id="A0A430B0L5"/>
<accession>A0A430B0L5</accession>
<reference evidence="6 7" key="1">
    <citation type="submission" date="2017-05" db="EMBL/GenBank/DDBJ databases">
        <title>Vagococcus spp. assemblies.</title>
        <authorList>
            <person name="Gulvik C.A."/>
        </authorList>
    </citation>
    <scope>NUCLEOTIDE SEQUENCE [LARGE SCALE GENOMIC DNA]</scope>
    <source>
        <strain evidence="6 7">LMG 24798</strain>
    </source>
</reference>
<dbReference type="SMART" id="SM00866">
    <property type="entry name" value="UTRA"/>
    <property type="match status" value="1"/>
</dbReference>
<dbReference type="OrthoDB" id="9816541at2"/>
<dbReference type="PANTHER" id="PTHR44846:SF12">
    <property type="entry name" value="HTH-TYPE TRANSCRIPTIONAL REGULATOR TRER"/>
    <property type="match status" value="1"/>
</dbReference>
<feature type="domain" description="HTH gntR-type" evidence="5">
    <location>
        <begin position="1"/>
        <end position="69"/>
    </location>
</feature>
<evidence type="ECO:0000256" key="1">
    <source>
        <dbReference type="ARBA" id="ARBA00023015"/>
    </source>
</evidence>
<dbReference type="PANTHER" id="PTHR44846">
    <property type="entry name" value="MANNOSYL-D-GLYCERATE TRANSPORT/METABOLISM SYSTEM REPRESSOR MNGR-RELATED"/>
    <property type="match status" value="1"/>
</dbReference>
<keyword evidence="1" id="KW-0805">Transcription regulation</keyword>
<dbReference type="SUPFAM" id="SSF64288">
    <property type="entry name" value="Chorismate lyase-like"/>
    <property type="match status" value="1"/>
</dbReference>
<evidence type="ECO:0000256" key="2">
    <source>
        <dbReference type="ARBA" id="ARBA00023125"/>
    </source>
</evidence>
<dbReference type="GO" id="GO:0003700">
    <property type="term" value="F:DNA-binding transcription factor activity"/>
    <property type="evidence" value="ECO:0007669"/>
    <property type="project" value="UniProtKB-UniRule"/>
</dbReference>
<dbReference type="InterPro" id="IPR050679">
    <property type="entry name" value="Bact_HTH_transcr_reg"/>
</dbReference>
<gene>
    <name evidence="6" type="ORF">CBF27_03020</name>
</gene>
<dbReference type="GO" id="GO:0003677">
    <property type="term" value="F:DNA binding"/>
    <property type="evidence" value="ECO:0007669"/>
    <property type="project" value="UniProtKB-UniRule"/>
</dbReference>
<evidence type="ECO:0000256" key="4">
    <source>
        <dbReference type="NCBIfam" id="TIGR02404"/>
    </source>
</evidence>
<dbReference type="PROSITE" id="PS50949">
    <property type="entry name" value="HTH_GNTR"/>
    <property type="match status" value="1"/>
</dbReference>
<dbReference type="InterPro" id="IPR028978">
    <property type="entry name" value="Chorismate_lyase_/UTRA_dom_sf"/>
</dbReference>
<keyword evidence="2" id="KW-0238">DNA-binding</keyword>
<dbReference type="Pfam" id="PF07702">
    <property type="entry name" value="UTRA"/>
    <property type="match status" value="1"/>
</dbReference>
<dbReference type="RefSeq" id="WP_126812282.1">
    <property type="nucleotide sequence ID" value="NZ_NGKC01000002.1"/>
</dbReference>
<protein>
    <recommendedName>
        <fullName evidence="4">Trehalose operon repressor</fullName>
    </recommendedName>
</protein>
<proteinExistence type="predicted"/>
<dbReference type="PRINTS" id="PR00035">
    <property type="entry name" value="HTHGNTR"/>
</dbReference>
<dbReference type="InterPro" id="IPR011663">
    <property type="entry name" value="UTRA"/>
</dbReference>
<comment type="caution">
    <text evidence="6">The sequence shown here is derived from an EMBL/GenBank/DDBJ whole genome shotgun (WGS) entry which is preliminary data.</text>
</comment>
<name>A0A430B0L5_9ENTE</name>
<dbReference type="EMBL" id="NGKC01000002">
    <property type="protein sequence ID" value="RSU13887.1"/>
    <property type="molecule type" value="Genomic_DNA"/>
</dbReference>
<keyword evidence="7" id="KW-1185">Reference proteome</keyword>
<dbReference type="Proteomes" id="UP000286773">
    <property type="component" value="Unassembled WGS sequence"/>
</dbReference>
<evidence type="ECO:0000313" key="7">
    <source>
        <dbReference type="Proteomes" id="UP000286773"/>
    </source>
</evidence>
<dbReference type="InterPro" id="IPR036388">
    <property type="entry name" value="WH-like_DNA-bd_sf"/>
</dbReference>
<organism evidence="6 7">
    <name type="scientific">Vagococcus acidifermentans</name>
    <dbReference type="NCBI Taxonomy" id="564710"/>
    <lineage>
        <taxon>Bacteria</taxon>
        <taxon>Bacillati</taxon>
        <taxon>Bacillota</taxon>
        <taxon>Bacilli</taxon>
        <taxon>Lactobacillales</taxon>
        <taxon>Enterococcaceae</taxon>
        <taxon>Vagococcus</taxon>
    </lineage>
</organism>
<sequence length="241" mass="28418">MNRYMEIFLDLEQAILDRKYKPGEKLLSENKLSQIYGVSRETIRKALLLLSEKGYIHKQQGKGSVVLDTAKMDFPISGLTSYKEIFEESGISNRTRVVSLEKTTHYENMTHDMFPFNDEELWVLVRQREIAGEVVLLDKDYLLAEMIPELTKETAEDSIYEYFEKDLGLDISFAQKEFTVEPTTEEDRRYIDLLPNDTHVVVVRSQVFLQNAQLFQYTESRHRLDKFKFVEFARRKKQLHT</sequence>
<dbReference type="InterPro" id="IPR000524">
    <property type="entry name" value="Tscrpt_reg_HTH_GntR"/>
</dbReference>
<evidence type="ECO:0000259" key="5">
    <source>
        <dbReference type="PROSITE" id="PS50949"/>
    </source>
</evidence>